<evidence type="ECO:0000259" key="5">
    <source>
        <dbReference type="Pfam" id="PF11897"/>
    </source>
</evidence>
<dbReference type="AlphaFoldDB" id="A0A975BB43"/>
<organism evidence="6 7">
    <name type="scientific">Desulfonema limicola</name>
    <dbReference type="NCBI Taxonomy" id="45656"/>
    <lineage>
        <taxon>Bacteria</taxon>
        <taxon>Pseudomonadati</taxon>
        <taxon>Thermodesulfobacteriota</taxon>
        <taxon>Desulfobacteria</taxon>
        <taxon>Desulfobacterales</taxon>
        <taxon>Desulfococcaceae</taxon>
        <taxon>Desulfonema</taxon>
    </lineage>
</organism>
<dbReference type="NCBIfam" id="TIGR02094">
    <property type="entry name" value="more_P_ylases"/>
    <property type="match status" value="1"/>
</dbReference>
<dbReference type="KEGG" id="dli:dnl_45470"/>
<comment type="catalytic activity">
    <reaction evidence="1">
        <text>[(1-&gt;4)-alpha-D-glucosyl](n) + phosphate = [(1-&gt;4)-alpha-D-glucosyl](n-1) + alpha-D-glucose 1-phosphate</text>
        <dbReference type="Rhea" id="RHEA:41732"/>
        <dbReference type="Rhea" id="RHEA-COMP:9584"/>
        <dbReference type="Rhea" id="RHEA-COMP:9586"/>
        <dbReference type="ChEBI" id="CHEBI:15444"/>
        <dbReference type="ChEBI" id="CHEBI:43474"/>
        <dbReference type="ChEBI" id="CHEBI:58601"/>
        <dbReference type="EC" id="2.4.1.1"/>
    </reaction>
</comment>
<evidence type="ECO:0000256" key="4">
    <source>
        <dbReference type="PIRSR" id="PIRSR000460-1"/>
    </source>
</evidence>
<proteinExistence type="inferred from homology"/>
<feature type="domain" description="DUF3417" evidence="5">
    <location>
        <begin position="13"/>
        <end position="120"/>
    </location>
</feature>
<comment type="similarity">
    <text evidence="2">Belongs to the glycogen phosphorylase family.</text>
</comment>
<dbReference type="GO" id="GO:0005975">
    <property type="term" value="P:carbohydrate metabolic process"/>
    <property type="evidence" value="ECO:0007669"/>
    <property type="project" value="InterPro"/>
</dbReference>
<sequence>MKQLQTFQVLPNIPKPLLFLETLSTNIWWSWQYDAVDLFRRIDPRRWNECHRNPILFLNHIPQARLKELAEDHSYLSHVKRVQEMYDMLPCRQMSDYNNLFHQQGTIAYFSMEFGIHESIPLFAGGLGILAGDHLKAASDMSLPLVGVGLLYRQGYFRQFMDQDGWQQEEYPETDIYQLPIEKAVDYQGEDIVVSIDGPFGKIYAAVWRLNVGCVPLYLLDTNLSENSREIREITAQLYIGDQRMRISQEMVLGIGGMRALEALGIHPSVCHMNEGHSAFSSLERLAQIIKTHKVDLKTALEIVPRTTIFTTHTPVAAGNEEFPADLIKPYLIPLEQSLGTTADEMISWGQPLGASPESPVSMFVFGAKMAQYCNGVSKLHGEVARRMWTHVWPERPEHEIPITHVTNGVHIPSFLSQENALLFERYIGTEWQKHPSKSENSQSIDNIYDEELWRAHTMSRSRLIRVCRKLMVKQYQRRNAPKDIMKNAELVLDQDVLTIAFARRFATYKRANLLLNEPDRFEAILSSNNNPVQFVFAGKAHPRDHEGKELIKRLIHFARKTNVRHRMIFLEDYDIYIARHLVQGADVWLNTPRRPFEACGTSGMKAAINGVLNVSILDGWWCEGYSEDRGWSIGNGEEYSDSVYQDSVESRALYNLLENEVIPRFYDRKTGDVPVRWVKMMKESMKMGMRIFCSHRMVAEYNERFYTPATNHLHNLLVDDARESRELALKHERYKNFWKDVKIEQPELQVKGPFKVGDTFQASTIVNLGELRPDEVEVELYFGVLKSVDTLPPGQAQHMQMLEAHGNGQYLYSCNVKCRYSGRYGFTARVVPRGDYKTRFEPGLITWS</sequence>
<dbReference type="GO" id="GO:0008184">
    <property type="term" value="F:glycogen phosphorylase activity"/>
    <property type="evidence" value="ECO:0007669"/>
    <property type="project" value="InterPro"/>
</dbReference>
<dbReference type="InterPro" id="IPR052182">
    <property type="entry name" value="Glycogen/Maltodextrin_Phosph"/>
</dbReference>
<dbReference type="RefSeq" id="WP_207688138.1">
    <property type="nucleotide sequence ID" value="NZ_CP061799.1"/>
</dbReference>
<dbReference type="InterPro" id="IPR011834">
    <property type="entry name" value="Agluc_phsphrylas"/>
</dbReference>
<dbReference type="PANTHER" id="PTHR42655">
    <property type="entry name" value="GLYCOGEN PHOSPHORYLASE"/>
    <property type="match status" value="1"/>
</dbReference>
<name>A0A975BB43_9BACT</name>
<evidence type="ECO:0000313" key="7">
    <source>
        <dbReference type="Proteomes" id="UP000663720"/>
    </source>
</evidence>
<dbReference type="GO" id="GO:0030170">
    <property type="term" value="F:pyridoxal phosphate binding"/>
    <property type="evidence" value="ECO:0007669"/>
    <property type="project" value="InterPro"/>
</dbReference>
<dbReference type="InterPro" id="IPR000811">
    <property type="entry name" value="Glyco_trans_35"/>
</dbReference>
<reference evidence="6" key="1">
    <citation type="journal article" date="2021" name="Microb. Physiol.">
        <title>Proteogenomic Insights into the Physiology of Marine, Sulfate-Reducing, Filamentous Desulfonema limicola and Desulfonema magnum.</title>
        <authorList>
            <person name="Schnaars V."/>
            <person name="Wohlbrand L."/>
            <person name="Scheve S."/>
            <person name="Hinrichs C."/>
            <person name="Reinhardt R."/>
            <person name="Rabus R."/>
        </authorList>
    </citation>
    <scope>NUCLEOTIDE SEQUENCE</scope>
    <source>
        <strain evidence="6">5ac10</strain>
    </source>
</reference>
<evidence type="ECO:0000256" key="1">
    <source>
        <dbReference type="ARBA" id="ARBA00001275"/>
    </source>
</evidence>
<dbReference type="SUPFAM" id="SSF53756">
    <property type="entry name" value="UDP-Glycosyltransferase/glycogen phosphorylase"/>
    <property type="match status" value="1"/>
</dbReference>
<dbReference type="Pfam" id="PF00343">
    <property type="entry name" value="Phosphorylase"/>
    <property type="match status" value="1"/>
</dbReference>
<keyword evidence="3" id="KW-0021">Allosteric enzyme</keyword>
<keyword evidence="4" id="KW-0663">Pyridoxal phosphate</keyword>
<dbReference type="EMBL" id="CP061799">
    <property type="protein sequence ID" value="QTA82178.1"/>
    <property type="molecule type" value="Genomic_DNA"/>
</dbReference>
<keyword evidence="7" id="KW-1185">Reference proteome</keyword>
<dbReference type="Pfam" id="PF11897">
    <property type="entry name" value="DUF3417"/>
    <property type="match status" value="1"/>
</dbReference>
<gene>
    <name evidence="6" type="ORF">dnl_45470</name>
</gene>
<dbReference type="Gene3D" id="3.40.50.2000">
    <property type="entry name" value="Glycogen Phosphorylase B"/>
    <property type="match status" value="3"/>
</dbReference>
<evidence type="ECO:0000313" key="6">
    <source>
        <dbReference type="EMBL" id="QTA82178.1"/>
    </source>
</evidence>
<protein>
    <submittedName>
        <fullName evidence="6">Glycogen phosphorylase</fullName>
    </submittedName>
</protein>
<evidence type="ECO:0000256" key="2">
    <source>
        <dbReference type="ARBA" id="ARBA00006047"/>
    </source>
</evidence>
<accession>A0A975BB43</accession>
<evidence type="ECO:0000256" key="3">
    <source>
        <dbReference type="ARBA" id="ARBA00022533"/>
    </source>
</evidence>
<dbReference type="PANTHER" id="PTHR42655:SF1">
    <property type="entry name" value="GLYCOGEN PHOSPHORYLASE"/>
    <property type="match status" value="1"/>
</dbReference>
<dbReference type="PIRSF" id="PIRSF000460">
    <property type="entry name" value="Pprylas_GlgP"/>
    <property type="match status" value="1"/>
</dbReference>
<dbReference type="Proteomes" id="UP000663720">
    <property type="component" value="Chromosome"/>
</dbReference>
<feature type="modified residue" description="N6-(pyridoxal phosphate)lysine" evidence="4">
    <location>
        <position position="606"/>
    </location>
</feature>
<dbReference type="InterPro" id="IPR024517">
    <property type="entry name" value="Glycogen_phosphorylase_DUF3417"/>
</dbReference>